<evidence type="ECO:0000259" key="5">
    <source>
        <dbReference type="Pfam" id="PF14833"/>
    </source>
</evidence>
<dbReference type="InterPro" id="IPR008927">
    <property type="entry name" value="6-PGluconate_DH-like_C_sf"/>
</dbReference>
<gene>
    <name evidence="6" type="ORF">AWL63_01815</name>
</gene>
<dbReference type="InterPro" id="IPR013328">
    <property type="entry name" value="6PGD_dom2"/>
</dbReference>
<organism evidence="6 7">
    <name type="scientific">Sphingomonas panacis</name>
    <dbReference type="NCBI Taxonomy" id="1560345"/>
    <lineage>
        <taxon>Bacteria</taxon>
        <taxon>Pseudomonadati</taxon>
        <taxon>Pseudomonadota</taxon>
        <taxon>Alphaproteobacteria</taxon>
        <taxon>Sphingomonadales</taxon>
        <taxon>Sphingomonadaceae</taxon>
        <taxon>Sphingomonas</taxon>
    </lineage>
</organism>
<dbReference type="GO" id="GO:0016616">
    <property type="term" value="F:oxidoreductase activity, acting on the CH-OH group of donors, NAD or NADP as acceptor"/>
    <property type="evidence" value="ECO:0007669"/>
    <property type="project" value="TreeGrafter"/>
</dbReference>
<dbReference type="EMBL" id="CP014168">
    <property type="protein sequence ID" value="AOH86431.1"/>
    <property type="molecule type" value="Genomic_DNA"/>
</dbReference>
<dbReference type="PIRSF" id="PIRSF000103">
    <property type="entry name" value="HIBADH"/>
    <property type="match status" value="1"/>
</dbReference>
<evidence type="ECO:0000259" key="4">
    <source>
        <dbReference type="Pfam" id="PF03446"/>
    </source>
</evidence>
<dbReference type="AlphaFoldDB" id="A0A1B3ZG94"/>
<keyword evidence="7" id="KW-1185">Reference proteome</keyword>
<reference evidence="6 7" key="1">
    <citation type="submission" date="2016-01" db="EMBL/GenBank/DDBJ databases">
        <title>Complete genome and mega plasmid sequence of Sphingomonas panacis DCY99 elicits systemic resistance in rice to Xanthomonas oryzae.</title>
        <authorList>
            <person name="Kim Y.J."/>
            <person name="Yang D.C."/>
            <person name="Sing P."/>
        </authorList>
    </citation>
    <scope>NUCLEOTIDE SEQUENCE [LARGE SCALE GENOMIC DNA]</scope>
    <source>
        <strain evidence="6 7">DCY99</strain>
    </source>
</reference>
<feature type="domain" description="3-hydroxyisobutyrate dehydrogenase-like NAD-binding" evidence="5">
    <location>
        <begin position="163"/>
        <end position="283"/>
    </location>
</feature>
<dbReference type="Proteomes" id="UP000094256">
    <property type="component" value="Chromosome"/>
</dbReference>
<protein>
    <submittedName>
        <fullName evidence="6">Oxidoreductase</fullName>
    </submittedName>
</protein>
<evidence type="ECO:0000313" key="6">
    <source>
        <dbReference type="EMBL" id="AOH86431.1"/>
    </source>
</evidence>
<dbReference type="InterPro" id="IPR029154">
    <property type="entry name" value="HIBADH-like_NADP-bd"/>
</dbReference>
<dbReference type="Gene3D" id="3.40.50.720">
    <property type="entry name" value="NAD(P)-binding Rossmann-like Domain"/>
    <property type="match status" value="1"/>
</dbReference>
<dbReference type="STRING" id="1560345.AWL63_01815"/>
<dbReference type="RefSeq" id="WP_069206940.1">
    <property type="nucleotide sequence ID" value="NZ_CP014168.1"/>
</dbReference>
<dbReference type="GO" id="GO:0016054">
    <property type="term" value="P:organic acid catabolic process"/>
    <property type="evidence" value="ECO:0007669"/>
    <property type="project" value="UniProtKB-ARBA"/>
</dbReference>
<feature type="domain" description="6-phosphogluconate dehydrogenase NADP-binding" evidence="4">
    <location>
        <begin position="7"/>
        <end position="157"/>
    </location>
</feature>
<dbReference type="GO" id="GO:0050661">
    <property type="term" value="F:NADP binding"/>
    <property type="evidence" value="ECO:0007669"/>
    <property type="project" value="InterPro"/>
</dbReference>
<proteinExistence type="predicted"/>
<feature type="active site" evidence="3">
    <location>
        <position position="169"/>
    </location>
</feature>
<dbReference type="SUPFAM" id="SSF48179">
    <property type="entry name" value="6-phosphogluconate dehydrogenase C-terminal domain-like"/>
    <property type="match status" value="1"/>
</dbReference>
<dbReference type="InterPro" id="IPR015815">
    <property type="entry name" value="HIBADH-related"/>
</dbReference>
<dbReference type="PANTHER" id="PTHR22981">
    <property type="entry name" value="3-HYDROXYISOBUTYRATE DEHYDROGENASE-RELATED"/>
    <property type="match status" value="1"/>
</dbReference>
<dbReference type="Gene3D" id="1.10.1040.10">
    <property type="entry name" value="N-(1-d-carboxylethyl)-l-norvaline Dehydrogenase, domain 2"/>
    <property type="match status" value="1"/>
</dbReference>
<dbReference type="Pfam" id="PF14833">
    <property type="entry name" value="NAD_binding_11"/>
    <property type="match status" value="1"/>
</dbReference>
<sequence length="295" mass="30310">MTDTSVLGFVGLGSMGSAMAPHLVTAGHDVVAFDTAETALAAFTDAGGRRADSATAVAEQAGIVFISLPSPQIVQDVALALVPGKPRIVIDLSTTGPRMSKAVADALGEAGITLVDAPVSGGRGGALAGKLSLMVACPKTVWDEVAPLLATFGKTFHVGETPGQAQTMKLVNNALSVAALAATCEGMAMGVKAGLDPQVMLDVFNASSGRNSATTDKFPRAVLPRTFDFGFATQLSLKDMRLCLDEAEAMGVPMMMSTTARTMLNITQARFGGASDFTEMAKVVEQWAGVEIGGK</sequence>
<dbReference type="GO" id="GO:0051287">
    <property type="term" value="F:NAD binding"/>
    <property type="evidence" value="ECO:0007669"/>
    <property type="project" value="InterPro"/>
</dbReference>
<dbReference type="InterPro" id="IPR036291">
    <property type="entry name" value="NAD(P)-bd_dom_sf"/>
</dbReference>
<dbReference type="PANTHER" id="PTHR22981:SF7">
    <property type="entry name" value="3-HYDROXYISOBUTYRATE DEHYDROGENASE, MITOCHONDRIAL"/>
    <property type="match status" value="1"/>
</dbReference>
<dbReference type="InterPro" id="IPR006115">
    <property type="entry name" value="6PGDH_NADP-bd"/>
</dbReference>
<accession>A0A1B3ZG94</accession>
<dbReference type="OrthoDB" id="9812907at2"/>
<name>A0A1B3ZG94_9SPHN</name>
<evidence type="ECO:0000256" key="3">
    <source>
        <dbReference type="PIRSR" id="PIRSR000103-1"/>
    </source>
</evidence>
<dbReference type="InterPro" id="IPR002204">
    <property type="entry name" value="3-OH-isobutyrate_DH-rel_CS"/>
</dbReference>
<evidence type="ECO:0000256" key="1">
    <source>
        <dbReference type="ARBA" id="ARBA00023002"/>
    </source>
</evidence>
<dbReference type="KEGG" id="span:AWL63_01815"/>
<keyword evidence="2" id="KW-0520">NAD</keyword>
<dbReference type="SUPFAM" id="SSF51735">
    <property type="entry name" value="NAD(P)-binding Rossmann-fold domains"/>
    <property type="match status" value="1"/>
</dbReference>
<evidence type="ECO:0000313" key="7">
    <source>
        <dbReference type="Proteomes" id="UP000094256"/>
    </source>
</evidence>
<dbReference type="PROSITE" id="PS00895">
    <property type="entry name" value="3_HYDROXYISOBUT_DH"/>
    <property type="match status" value="1"/>
</dbReference>
<evidence type="ECO:0000256" key="2">
    <source>
        <dbReference type="ARBA" id="ARBA00023027"/>
    </source>
</evidence>
<keyword evidence="1" id="KW-0560">Oxidoreductase</keyword>
<dbReference type="Pfam" id="PF03446">
    <property type="entry name" value="NAD_binding_2"/>
    <property type="match status" value="1"/>
</dbReference>